<dbReference type="Pfam" id="PF02927">
    <property type="entry name" value="CelD_N"/>
    <property type="match status" value="1"/>
</dbReference>
<dbReference type="Gene3D" id="1.50.10.10">
    <property type="match status" value="1"/>
</dbReference>
<gene>
    <name evidence="6" type="ORF">SAMN05192573_103240</name>
</gene>
<organism evidence="6 7">
    <name type="scientific">Mucilaginibacter gossypii</name>
    <dbReference type="NCBI Taxonomy" id="551996"/>
    <lineage>
        <taxon>Bacteria</taxon>
        <taxon>Pseudomonadati</taxon>
        <taxon>Bacteroidota</taxon>
        <taxon>Sphingobacteriia</taxon>
        <taxon>Sphingobacteriales</taxon>
        <taxon>Sphingobacteriaceae</taxon>
        <taxon>Mucilaginibacter</taxon>
    </lineage>
</organism>
<dbReference type="SUPFAM" id="SSF81296">
    <property type="entry name" value="E set domains"/>
    <property type="match status" value="1"/>
</dbReference>
<feature type="domain" description="Glycoside hydrolase family 9" evidence="4">
    <location>
        <begin position="450"/>
        <end position="784"/>
    </location>
</feature>
<keyword evidence="3" id="KW-0624">Polysaccharide degradation</keyword>
<dbReference type="InterPro" id="IPR013783">
    <property type="entry name" value="Ig-like_fold"/>
</dbReference>
<dbReference type="InterPro" id="IPR012341">
    <property type="entry name" value="6hp_glycosidase-like_sf"/>
</dbReference>
<evidence type="ECO:0000256" key="1">
    <source>
        <dbReference type="ARBA" id="ARBA00007072"/>
    </source>
</evidence>
<dbReference type="SUPFAM" id="SSF48208">
    <property type="entry name" value="Six-hairpin glycosidases"/>
    <property type="match status" value="1"/>
</dbReference>
<reference evidence="7" key="1">
    <citation type="submission" date="2016-10" db="EMBL/GenBank/DDBJ databases">
        <authorList>
            <person name="Varghese N."/>
            <person name="Submissions S."/>
        </authorList>
    </citation>
    <scope>NUCLEOTIDE SEQUENCE [LARGE SCALE GENOMIC DNA]</scope>
    <source>
        <strain evidence="7">Gh-67</strain>
    </source>
</reference>
<comment type="similarity">
    <text evidence="1">Belongs to the glycosyl hydrolase 9 (cellulase E) family.</text>
</comment>
<dbReference type="GO" id="GO:0008810">
    <property type="term" value="F:cellulase activity"/>
    <property type="evidence" value="ECO:0007669"/>
    <property type="project" value="InterPro"/>
</dbReference>
<protein>
    <submittedName>
        <fullName evidence="6">N-terminal ig-like domain of cellulase</fullName>
    </submittedName>
</protein>
<evidence type="ECO:0000313" key="7">
    <source>
        <dbReference type="Proteomes" id="UP000199705"/>
    </source>
</evidence>
<dbReference type="InterPro" id="IPR008928">
    <property type="entry name" value="6-hairpin_glycosidase_sf"/>
</dbReference>
<sequence>MQLKIYLPKPVMMVMALIFCLSSLRGTAQKLKLNKLGYFETPGVNVLVFSNQYNGIFQDEKTAGVELIHHGVRTITGGAVRLQNTPEQWDLVPTLVNRKVDSINHQIDVTMRYADYDFDSRITVMPKGNGVELNLFLDKPVPEKLAGRAGFNLEIIPSAYFEKTFLIDGKPGEFPLYPAGLTKMLPSSQKIPQFAGHGTFDDRGRNEFIEPAPLATGKTLVMAPEDPERTIKIQSFDADLKLFDGRSLAQNGWFIVRSLLPAGKTGKVLTWYIEPNAVPGWKRAPVIEFSQVGYRPEQQKTAVIELDKNDTPLQTATLFEVTPDGKYIERLKTAVQRWGQFTRYNYLKFDFSSVKKAGLYVIAYGDQKTNAFPINANVYENIGHPTMDVWFPVQMDHMMVNEAYRVWHGAPFLDDALQAPPNHQHFDTYQMGPTTDTKYKPLERIPGLNVGGWFDAGDFDVETPSHCSVVLNFVEAWENFKIDRDETYVDYPTRYVDIHRPDGKPDLLQQIEHGTLNLVAQVVNIGHPARGIIVPNLHQYHHLGDAVNETDNLPYNASLKPYQTDGKSSGTMDDRWAFTTRNIALDYQTTAALAAASRALKGYNDTLSAKSLQSALKLWHEDDSLKMHMDSAARARNRFLAGNEMLAALQLYITTKDQQYADHFKKLIMPMLDRFPGFVMISALHAYPYMDKDYQDKIAAYMQKYKASCDEYDKQNPYGVPVTPGGWGGSGQVINYAITNYYANKYFPNIIGPEYVYKGLNYIFGCHPYSNLSFVSAVGVRSKKVTYGNNRADFRFIAGGVVPGILLLKPDFPENKEDWPFFWGENEVTIAGCAQYIVLSGAANQLGQHN</sequence>
<dbReference type="EMBL" id="FNCG01000003">
    <property type="protein sequence ID" value="SDG37731.1"/>
    <property type="molecule type" value="Genomic_DNA"/>
</dbReference>
<dbReference type="Proteomes" id="UP000199705">
    <property type="component" value="Unassembled WGS sequence"/>
</dbReference>
<evidence type="ECO:0000259" key="5">
    <source>
        <dbReference type="Pfam" id="PF02927"/>
    </source>
</evidence>
<dbReference type="GO" id="GO:0000272">
    <property type="term" value="P:polysaccharide catabolic process"/>
    <property type="evidence" value="ECO:0007669"/>
    <property type="project" value="UniProtKB-KW"/>
</dbReference>
<evidence type="ECO:0000313" key="6">
    <source>
        <dbReference type="EMBL" id="SDG37731.1"/>
    </source>
</evidence>
<evidence type="ECO:0000259" key="4">
    <source>
        <dbReference type="Pfam" id="PF00759"/>
    </source>
</evidence>
<dbReference type="Gene3D" id="2.60.40.10">
    <property type="entry name" value="Immunoglobulins"/>
    <property type="match status" value="1"/>
</dbReference>
<proteinExistence type="inferred from homology"/>
<accession>A0A1G7TR45</accession>
<dbReference type="Pfam" id="PF00759">
    <property type="entry name" value="Glyco_hydro_9"/>
    <property type="match status" value="1"/>
</dbReference>
<dbReference type="InterPro" id="IPR001701">
    <property type="entry name" value="Glyco_hydro_9"/>
</dbReference>
<dbReference type="AlphaFoldDB" id="A0A1G7TR45"/>
<name>A0A1G7TR45_9SPHI</name>
<keyword evidence="7" id="KW-1185">Reference proteome</keyword>
<dbReference type="InterPro" id="IPR014756">
    <property type="entry name" value="Ig_E-set"/>
</dbReference>
<dbReference type="STRING" id="551996.SAMN05192573_103240"/>
<dbReference type="CDD" id="cd02850">
    <property type="entry name" value="E_set_Cellulase_N"/>
    <property type="match status" value="1"/>
</dbReference>
<keyword evidence="2" id="KW-0119">Carbohydrate metabolism</keyword>
<evidence type="ECO:0000256" key="2">
    <source>
        <dbReference type="ARBA" id="ARBA00023277"/>
    </source>
</evidence>
<feature type="domain" description="Cellulase Ig-like" evidence="5">
    <location>
        <begin position="284"/>
        <end position="367"/>
    </location>
</feature>
<evidence type="ECO:0000256" key="3">
    <source>
        <dbReference type="ARBA" id="ARBA00023326"/>
    </source>
</evidence>
<dbReference type="InterPro" id="IPR004197">
    <property type="entry name" value="Cellulase_Ig-like"/>
</dbReference>